<dbReference type="InterPro" id="IPR020846">
    <property type="entry name" value="MFS_dom"/>
</dbReference>
<feature type="transmembrane region" description="Helical" evidence="5">
    <location>
        <begin position="401"/>
        <end position="420"/>
    </location>
</feature>
<sequence length="435" mass="45378">MSKSGKQIFKIYGVHSSREGECMIAAFERLAGVGLREQGPAWVVGLGHGATHWIAATFYLLLPYLQSDLGFTYSEAGLLVSMFHAMAFAANFGSGMLVDLVGRRVLVQVVALVVGALALMLFGLAGGLVALGALVAMIGATNNLWHPAAISFLSGAYPGNRGFALSVHTLGATLGDSLAPICIGALLAALTWQQAALWGGVPALLMAATIAIVLGRASTGVEASPTGGMTARHYFRGLRQMFTHRPTIGLCLMTGFRSMTQNGLLMFIPIYLANVLKVGPLMTGIGIFALQAGGFIAGPAAGAWSDRIGRRPIVLACATGTTLVIVFLALARNQYVFIVGVSVLGFVLFAIRPVVHSWMMDITPARLHGSAVSAMFGMQSGLSLIVPLAGGWLADRHGVGAVFYLLAITMLAANVLVATLPNAAPGRATEVSGRD</sequence>
<keyword evidence="3 5" id="KW-1133">Transmembrane helix</keyword>
<comment type="subcellular location">
    <subcellularLocation>
        <location evidence="1">Membrane</location>
        <topology evidence="1">Multi-pass membrane protein</topology>
    </subcellularLocation>
</comment>
<dbReference type="Proteomes" id="UP000245474">
    <property type="component" value="Unassembled WGS sequence"/>
</dbReference>
<feature type="transmembrane region" description="Helical" evidence="5">
    <location>
        <begin position="167"/>
        <end position="189"/>
    </location>
</feature>
<keyword evidence="4 5" id="KW-0472">Membrane</keyword>
<name>A0A2U2MWX9_9GAMM</name>
<feature type="transmembrane region" description="Helical" evidence="5">
    <location>
        <begin position="109"/>
        <end position="138"/>
    </location>
</feature>
<reference evidence="7 8" key="1">
    <citation type="submission" date="2018-05" db="EMBL/GenBank/DDBJ databases">
        <title>Spiribacter halobius sp. nov., a moderately halophilic bacterium isolated from marine solar saltern.</title>
        <authorList>
            <person name="Zheng W.-S."/>
            <person name="Lu D.-C."/>
            <person name="Du Z.-J."/>
        </authorList>
    </citation>
    <scope>NUCLEOTIDE SEQUENCE [LARGE SCALE GENOMIC DNA]</scope>
    <source>
        <strain evidence="7 8">E85</strain>
    </source>
</reference>
<organism evidence="7 8">
    <name type="scientific">Sediminicurvatus halobius</name>
    <dbReference type="NCBI Taxonomy" id="2182432"/>
    <lineage>
        <taxon>Bacteria</taxon>
        <taxon>Pseudomonadati</taxon>
        <taxon>Pseudomonadota</taxon>
        <taxon>Gammaproteobacteria</taxon>
        <taxon>Chromatiales</taxon>
        <taxon>Ectothiorhodospiraceae</taxon>
        <taxon>Sediminicurvatus</taxon>
    </lineage>
</organism>
<evidence type="ECO:0000256" key="5">
    <source>
        <dbReference type="SAM" id="Phobius"/>
    </source>
</evidence>
<evidence type="ECO:0000256" key="4">
    <source>
        <dbReference type="ARBA" id="ARBA00023136"/>
    </source>
</evidence>
<evidence type="ECO:0000256" key="1">
    <source>
        <dbReference type="ARBA" id="ARBA00004141"/>
    </source>
</evidence>
<dbReference type="InterPro" id="IPR005829">
    <property type="entry name" value="Sugar_transporter_CS"/>
</dbReference>
<accession>A0A2U2MWX9</accession>
<feature type="transmembrane region" description="Helical" evidence="5">
    <location>
        <begin position="336"/>
        <end position="355"/>
    </location>
</feature>
<comment type="caution">
    <text evidence="7">The sequence shown here is derived from an EMBL/GenBank/DDBJ whole genome shotgun (WGS) entry which is preliminary data.</text>
</comment>
<dbReference type="Gene3D" id="1.20.1250.20">
    <property type="entry name" value="MFS general substrate transporter like domains"/>
    <property type="match status" value="2"/>
</dbReference>
<feature type="transmembrane region" description="Helical" evidence="5">
    <location>
        <begin position="195"/>
        <end position="214"/>
    </location>
</feature>
<gene>
    <name evidence="7" type="ORF">DEM34_16735</name>
</gene>
<evidence type="ECO:0000313" key="8">
    <source>
        <dbReference type="Proteomes" id="UP000245474"/>
    </source>
</evidence>
<dbReference type="InterPro" id="IPR011701">
    <property type="entry name" value="MFS"/>
</dbReference>
<protein>
    <submittedName>
        <fullName evidence="7">MFS transporter</fullName>
    </submittedName>
</protein>
<dbReference type="AlphaFoldDB" id="A0A2U2MWX9"/>
<dbReference type="GO" id="GO:0005886">
    <property type="term" value="C:plasma membrane"/>
    <property type="evidence" value="ECO:0007669"/>
    <property type="project" value="TreeGrafter"/>
</dbReference>
<feature type="transmembrane region" description="Helical" evidence="5">
    <location>
        <begin position="82"/>
        <end position="102"/>
    </location>
</feature>
<feature type="domain" description="Major facilitator superfamily (MFS) profile" evidence="6">
    <location>
        <begin position="40"/>
        <end position="425"/>
    </location>
</feature>
<dbReference type="PROSITE" id="PS50850">
    <property type="entry name" value="MFS"/>
    <property type="match status" value="1"/>
</dbReference>
<keyword evidence="2 5" id="KW-0812">Transmembrane</keyword>
<dbReference type="Pfam" id="PF07690">
    <property type="entry name" value="MFS_1"/>
    <property type="match status" value="1"/>
</dbReference>
<evidence type="ECO:0000256" key="3">
    <source>
        <dbReference type="ARBA" id="ARBA00022989"/>
    </source>
</evidence>
<dbReference type="OrthoDB" id="7066727at2"/>
<feature type="transmembrane region" description="Helical" evidence="5">
    <location>
        <begin position="313"/>
        <end position="330"/>
    </location>
</feature>
<evidence type="ECO:0000256" key="2">
    <source>
        <dbReference type="ARBA" id="ARBA00022692"/>
    </source>
</evidence>
<feature type="transmembrane region" description="Helical" evidence="5">
    <location>
        <begin position="41"/>
        <end position="62"/>
    </location>
</feature>
<feature type="transmembrane region" description="Helical" evidence="5">
    <location>
        <begin position="367"/>
        <end position="389"/>
    </location>
</feature>
<dbReference type="GO" id="GO:0022857">
    <property type="term" value="F:transmembrane transporter activity"/>
    <property type="evidence" value="ECO:0007669"/>
    <property type="project" value="InterPro"/>
</dbReference>
<proteinExistence type="predicted"/>
<dbReference type="RefSeq" id="WP_109679974.1">
    <property type="nucleotide sequence ID" value="NZ_CP086615.1"/>
</dbReference>
<feature type="transmembrane region" description="Helical" evidence="5">
    <location>
        <begin position="248"/>
        <end position="272"/>
    </location>
</feature>
<evidence type="ECO:0000259" key="6">
    <source>
        <dbReference type="PROSITE" id="PS50850"/>
    </source>
</evidence>
<dbReference type="EMBL" id="QFFI01000037">
    <property type="protein sequence ID" value="PWG61363.1"/>
    <property type="molecule type" value="Genomic_DNA"/>
</dbReference>
<dbReference type="PANTHER" id="PTHR43129:SF1">
    <property type="entry name" value="FOSMIDOMYCIN RESISTANCE PROTEIN"/>
    <property type="match status" value="1"/>
</dbReference>
<feature type="transmembrane region" description="Helical" evidence="5">
    <location>
        <begin position="278"/>
        <end position="301"/>
    </location>
</feature>
<dbReference type="SUPFAM" id="SSF103473">
    <property type="entry name" value="MFS general substrate transporter"/>
    <property type="match status" value="1"/>
</dbReference>
<keyword evidence="8" id="KW-1185">Reference proteome</keyword>
<evidence type="ECO:0000313" key="7">
    <source>
        <dbReference type="EMBL" id="PWG61363.1"/>
    </source>
</evidence>
<dbReference type="PANTHER" id="PTHR43129">
    <property type="entry name" value="FOSMIDOMYCIN RESISTANCE PROTEIN"/>
    <property type="match status" value="1"/>
</dbReference>
<dbReference type="InterPro" id="IPR036259">
    <property type="entry name" value="MFS_trans_sf"/>
</dbReference>
<dbReference type="PROSITE" id="PS00216">
    <property type="entry name" value="SUGAR_TRANSPORT_1"/>
    <property type="match status" value="2"/>
</dbReference>